<feature type="compositionally biased region" description="Basic residues" evidence="1">
    <location>
        <begin position="97"/>
        <end position="109"/>
    </location>
</feature>
<protein>
    <submittedName>
        <fullName evidence="2">Uncharacterized protein</fullName>
    </submittedName>
</protein>
<dbReference type="Proteomes" id="UP000886602">
    <property type="component" value="Unassembled WGS sequence"/>
</dbReference>
<evidence type="ECO:0000313" key="3">
    <source>
        <dbReference type="Proteomes" id="UP000886602"/>
    </source>
</evidence>
<dbReference type="AlphaFoldDB" id="A0A9D7F4H9"/>
<gene>
    <name evidence="2" type="ORF">IPJ48_01600</name>
</gene>
<evidence type="ECO:0000313" key="2">
    <source>
        <dbReference type="EMBL" id="MBK7421882.1"/>
    </source>
</evidence>
<comment type="caution">
    <text evidence="2">The sequence shown here is derived from an EMBL/GenBank/DDBJ whole genome shotgun (WGS) entry which is preliminary data.</text>
</comment>
<proteinExistence type="predicted"/>
<feature type="region of interest" description="Disordered" evidence="1">
    <location>
        <begin position="86"/>
        <end position="109"/>
    </location>
</feature>
<name>A0A9D7F4H9_9RHOO</name>
<evidence type="ECO:0000256" key="1">
    <source>
        <dbReference type="SAM" id="MobiDB-lite"/>
    </source>
</evidence>
<dbReference type="EMBL" id="JADJNC010000003">
    <property type="protein sequence ID" value="MBK7421882.1"/>
    <property type="molecule type" value="Genomic_DNA"/>
</dbReference>
<organism evidence="2 3">
    <name type="scientific">Candidatus Propionivibrio dominans</name>
    <dbReference type="NCBI Taxonomy" id="2954373"/>
    <lineage>
        <taxon>Bacteria</taxon>
        <taxon>Pseudomonadati</taxon>
        <taxon>Pseudomonadota</taxon>
        <taxon>Betaproteobacteria</taxon>
        <taxon>Rhodocyclales</taxon>
        <taxon>Rhodocyclaceae</taxon>
        <taxon>Propionivibrio</taxon>
    </lineage>
</organism>
<sequence>MSDNLFSICELRQDVLQGALRESDFAADLSQVLRGEAPDEYRLPDRFFANTYPTKGLKSILKLVALRVMGRPEQVGAIFRLDTQFGGGKTHPDRPGSRHARAVRGCRGG</sequence>
<accession>A0A9D7F4H9</accession>
<reference evidence="2" key="1">
    <citation type="submission" date="2020-10" db="EMBL/GenBank/DDBJ databases">
        <title>Connecting structure to function with the recovery of over 1000 high-quality activated sludge metagenome-assembled genomes encoding full-length rRNA genes using long-read sequencing.</title>
        <authorList>
            <person name="Singleton C.M."/>
            <person name="Petriglieri F."/>
            <person name="Kristensen J.M."/>
            <person name="Kirkegaard R.H."/>
            <person name="Michaelsen T.Y."/>
            <person name="Andersen M.H."/>
            <person name="Karst S.M."/>
            <person name="Dueholm M.S."/>
            <person name="Nielsen P.H."/>
            <person name="Albertsen M."/>
        </authorList>
    </citation>
    <scope>NUCLEOTIDE SEQUENCE</scope>
    <source>
        <strain evidence="2">EsbW_18-Q3-R4-48_MAXAC.044</strain>
    </source>
</reference>